<dbReference type="InterPro" id="IPR050266">
    <property type="entry name" value="AB_hydrolase_sf"/>
</dbReference>
<dbReference type="InterPro" id="IPR000073">
    <property type="entry name" value="AB_hydrolase_1"/>
</dbReference>
<accession>A0ABP4YCB2</accession>
<evidence type="ECO:0000313" key="3">
    <source>
        <dbReference type="Proteomes" id="UP001499938"/>
    </source>
</evidence>
<evidence type="ECO:0000313" key="2">
    <source>
        <dbReference type="EMBL" id="GAA1807117.1"/>
    </source>
</evidence>
<reference evidence="3" key="1">
    <citation type="journal article" date="2019" name="Int. J. Syst. Evol. Microbiol.">
        <title>The Global Catalogue of Microorganisms (GCM) 10K type strain sequencing project: providing services to taxonomists for standard genome sequencing and annotation.</title>
        <authorList>
            <consortium name="The Broad Institute Genomics Platform"/>
            <consortium name="The Broad Institute Genome Sequencing Center for Infectious Disease"/>
            <person name="Wu L."/>
            <person name="Ma J."/>
        </authorList>
    </citation>
    <scope>NUCLEOTIDE SEQUENCE [LARGE SCALE GENOMIC DNA]</scope>
    <source>
        <strain evidence="3">JCM 15592</strain>
    </source>
</reference>
<proteinExistence type="predicted"/>
<organism evidence="2 3">
    <name type="scientific">Nostocoides veronense</name>
    <dbReference type="NCBI Taxonomy" id="330836"/>
    <lineage>
        <taxon>Bacteria</taxon>
        <taxon>Bacillati</taxon>
        <taxon>Actinomycetota</taxon>
        <taxon>Actinomycetes</taxon>
        <taxon>Micrococcales</taxon>
        <taxon>Intrasporangiaceae</taxon>
        <taxon>Nostocoides</taxon>
    </lineage>
</organism>
<dbReference type="Pfam" id="PF12697">
    <property type="entry name" value="Abhydrolase_6"/>
    <property type="match status" value="1"/>
</dbReference>
<gene>
    <name evidence="2" type="ORF">GCM10009811_33300</name>
</gene>
<dbReference type="EMBL" id="BAAAPO010000053">
    <property type="protein sequence ID" value="GAA1807117.1"/>
    <property type="molecule type" value="Genomic_DNA"/>
</dbReference>
<evidence type="ECO:0000259" key="1">
    <source>
        <dbReference type="Pfam" id="PF12697"/>
    </source>
</evidence>
<keyword evidence="2" id="KW-0378">Hydrolase</keyword>
<keyword evidence="3" id="KW-1185">Reference proteome</keyword>
<name>A0ABP4YCB2_9MICO</name>
<feature type="domain" description="AB hydrolase-1" evidence="1">
    <location>
        <begin position="4"/>
        <end position="235"/>
    </location>
</feature>
<protein>
    <submittedName>
        <fullName evidence="2">Alpha/beta fold hydrolase</fullName>
    </submittedName>
</protein>
<dbReference type="Proteomes" id="UP001499938">
    <property type="component" value="Unassembled WGS sequence"/>
</dbReference>
<dbReference type="GO" id="GO:0016787">
    <property type="term" value="F:hydrolase activity"/>
    <property type="evidence" value="ECO:0007669"/>
    <property type="project" value="UniProtKB-KW"/>
</dbReference>
<sequence length="257" mass="27990">MAWLHGYTMSSAIWPQLWSLLPEADHVGIDLPGHGERAGERMPKTLDEWALVVAEDLRRSGARDLVGLSFGSSIAVQVAANHPDLVDRLVLGAPTLSGAADDRAARAKYFLLMMRMRELGPGRDLARVWMSDPPPIFRGLRRDEQRYAAMEQIVAAHPFTELRTGAMSALSATVQDATVLARVRATTLILVGTEDMPQFRANAEIIAEQAPDATVVVLPGAGHLPLLEQPDRCAHLLSDFWGQPVPARVPVNAVRAS</sequence>
<dbReference type="PANTHER" id="PTHR43798">
    <property type="entry name" value="MONOACYLGLYCEROL LIPASE"/>
    <property type="match status" value="1"/>
</dbReference>
<dbReference type="SUPFAM" id="SSF53474">
    <property type="entry name" value="alpha/beta-Hydrolases"/>
    <property type="match status" value="1"/>
</dbReference>
<dbReference type="Gene3D" id="3.40.50.1820">
    <property type="entry name" value="alpha/beta hydrolase"/>
    <property type="match status" value="1"/>
</dbReference>
<dbReference type="InterPro" id="IPR029058">
    <property type="entry name" value="AB_hydrolase_fold"/>
</dbReference>
<comment type="caution">
    <text evidence="2">The sequence shown here is derived from an EMBL/GenBank/DDBJ whole genome shotgun (WGS) entry which is preliminary data.</text>
</comment>